<dbReference type="InParanoid" id="A0A1E7FE89"/>
<feature type="transmembrane region" description="Helical" evidence="8">
    <location>
        <begin position="121"/>
        <end position="140"/>
    </location>
</feature>
<feature type="transmembrane region" description="Helical" evidence="8">
    <location>
        <begin position="21"/>
        <end position="47"/>
    </location>
</feature>
<sequence length="565" mass="63304">MTIRDDNDDHQGKQSILRNKVILSILITETAERFAYFGFRAVLVLYLHNGLQFSESTSVSLFAAVSGLAYFSPLVGALFADSSWGRYSTILRFGAVYAIGLCLVTFAAYEASSLSCSSAVDARLLSCFGLVLVCLGTGGIKPCVSAFGADQVVLVDNTLKYSHVGNEDITESSSDGQEADRIREFFNSFYFCINVGALLSFAIIPIIRANYGFGAAFFIPTICMIAAIGVFLSQRKAYKHRKRNSSQPSLFGILKMCSTIVLTESWYCKYFISTDTTTTSSSSRMTVTTASEETSNDIEEKNPGTTDITKIDDIIENNEENHIHKERQDAEQILHIMPLMLFFPIFWMLYDQQGSVWTLQATRLNRHGLEPEQSGFINPLEIMVFIPLFDRIIYPWLDSKGYNIQPLRRMEYGMFLTSVAFCASTLLEFSIQRQPSNSISLAWQIPQITIITIAEILLNVTGLEFFYSHAPDNMQALILAVFLCMTAIGDGMGALLFASVFRLLNSALTMIICAVCMLLNLAFFSRVARHWKPYQPNDRRRTENNENEDDYGVELNTVITGREID</sequence>
<proteinExistence type="inferred from homology"/>
<feature type="transmembrane region" description="Helical" evidence="8">
    <location>
        <begin position="213"/>
        <end position="233"/>
    </location>
</feature>
<dbReference type="GO" id="GO:0022857">
    <property type="term" value="F:transmembrane transporter activity"/>
    <property type="evidence" value="ECO:0007669"/>
    <property type="project" value="InterPro"/>
</dbReference>
<dbReference type="KEGG" id="fcy:FRACYDRAFT_186175"/>
<evidence type="ECO:0000256" key="8">
    <source>
        <dbReference type="SAM" id="Phobius"/>
    </source>
</evidence>
<evidence type="ECO:0000256" key="4">
    <source>
        <dbReference type="ARBA" id="ARBA00022989"/>
    </source>
</evidence>
<evidence type="ECO:0000256" key="2">
    <source>
        <dbReference type="ARBA" id="ARBA00005982"/>
    </source>
</evidence>
<dbReference type="GO" id="GO:0006857">
    <property type="term" value="P:oligopeptide transport"/>
    <property type="evidence" value="ECO:0007669"/>
    <property type="project" value="InterPro"/>
</dbReference>
<feature type="region of interest" description="Disordered" evidence="7">
    <location>
        <begin position="283"/>
        <end position="303"/>
    </location>
</feature>
<comment type="subcellular location">
    <subcellularLocation>
        <location evidence="1 6">Membrane</location>
        <topology evidence="1 6">Multi-pass membrane protein</topology>
    </subcellularLocation>
</comment>
<dbReference type="AlphaFoldDB" id="A0A1E7FE89"/>
<evidence type="ECO:0000256" key="6">
    <source>
        <dbReference type="RuleBase" id="RU003755"/>
    </source>
</evidence>
<dbReference type="Proteomes" id="UP000095751">
    <property type="component" value="Unassembled WGS sequence"/>
</dbReference>
<evidence type="ECO:0000256" key="1">
    <source>
        <dbReference type="ARBA" id="ARBA00004141"/>
    </source>
</evidence>
<keyword evidence="5 8" id="KW-0472">Membrane</keyword>
<dbReference type="EMBL" id="KV784358">
    <property type="protein sequence ID" value="OEU16454.1"/>
    <property type="molecule type" value="Genomic_DNA"/>
</dbReference>
<feature type="transmembrane region" description="Helical" evidence="8">
    <location>
        <begin position="503"/>
        <end position="524"/>
    </location>
</feature>
<dbReference type="SUPFAM" id="SSF103473">
    <property type="entry name" value="MFS general substrate transporter"/>
    <property type="match status" value="2"/>
</dbReference>
<keyword evidence="6" id="KW-0813">Transport</keyword>
<dbReference type="Pfam" id="PF00854">
    <property type="entry name" value="PTR2"/>
    <property type="match status" value="1"/>
</dbReference>
<evidence type="ECO:0000313" key="9">
    <source>
        <dbReference type="EMBL" id="OEU16454.1"/>
    </source>
</evidence>
<evidence type="ECO:0000256" key="7">
    <source>
        <dbReference type="SAM" id="MobiDB-lite"/>
    </source>
</evidence>
<feature type="transmembrane region" description="Helical" evidence="8">
    <location>
        <begin position="91"/>
        <end position="109"/>
    </location>
</feature>
<feature type="transmembrane region" description="Helical" evidence="8">
    <location>
        <begin position="409"/>
        <end position="427"/>
    </location>
</feature>
<feature type="transmembrane region" description="Helical" evidence="8">
    <location>
        <begin position="476"/>
        <end position="497"/>
    </location>
</feature>
<dbReference type="OrthoDB" id="8904098at2759"/>
<evidence type="ECO:0000256" key="3">
    <source>
        <dbReference type="ARBA" id="ARBA00022692"/>
    </source>
</evidence>
<dbReference type="InterPro" id="IPR036259">
    <property type="entry name" value="MFS_trans_sf"/>
</dbReference>
<evidence type="ECO:0000256" key="5">
    <source>
        <dbReference type="ARBA" id="ARBA00023136"/>
    </source>
</evidence>
<organism evidence="9 10">
    <name type="scientific">Fragilariopsis cylindrus CCMP1102</name>
    <dbReference type="NCBI Taxonomy" id="635003"/>
    <lineage>
        <taxon>Eukaryota</taxon>
        <taxon>Sar</taxon>
        <taxon>Stramenopiles</taxon>
        <taxon>Ochrophyta</taxon>
        <taxon>Bacillariophyta</taxon>
        <taxon>Bacillariophyceae</taxon>
        <taxon>Bacillariophycidae</taxon>
        <taxon>Bacillariales</taxon>
        <taxon>Bacillariaceae</taxon>
        <taxon>Fragilariopsis</taxon>
    </lineage>
</organism>
<reference evidence="9 10" key="1">
    <citation type="submission" date="2016-09" db="EMBL/GenBank/DDBJ databases">
        <title>Extensive genetic diversity and differential bi-allelic expression allows diatom success in the polar Southern Ocean.</title>
        <authorList>
            <consortium name="DOE Joint Genome Institute"/>
            <person name="Mock T."/>
            <person name="Otillar R.P."/>
            <person name="Strauss J."/>
            <person name="Dupont C."/>
            <person name="Frickenhaus S."/>
            <person name="Maumus F."/>
            <person name="Mcmullan M."/>
            <person name="Sanges R."/>
            <person name="Schmutz J."/>
            <person name="Toseland A."/>
            <person name="Valas R."/>
            <person name="Veluchamy A."/>
            <person name="Ward B.J."/>
            <person name="Allen A."/>
            <person name="Barry K."/>
            <person name="Falciatore A."/>
            <person name="Ferrante M."/>
            <person name="Fortunato A.E."/>
            <person name="Gloeckner G."/>
            <person name="Gruber A."/>
            <person name="Hipkin R."/>
            <person name="Janech M."/>
            <person name="Kroth P."/>
            <person name="Leese F."/>
            <person name="Lindquist E."/>
            <person name="Lyon B.R."/>
            <person name="Martin J."/>
            <person name="Mayer C."/>
            <person name="Parker M."/>
            <person name="Quesneville H."/>
            <person name="Raymond J."/>
            <person name="Uhlig C."/>
            <person name="Valentin K.U."/>
            <person name="Worden A.Z."/>
            <person name="Armbrust E.V."/>
            <person name="Bowler C."/>
            <person name="Green B."/>
            <person name="Moulton V."/>
            <person name="Van Oosterhout C."/>
            <person name="Grigoriev I."/>
        </authorList>
    </citation>
    <scope>NUCLEOTIDE SEQUENCE [LARGE SCALE GENOMIC DNA]</scope>
    <source>
        <strain evidence="9 10">CCMP1102</strain>
    </source>
</reference>
<feature type="transmembrane region" description="Helical" evidence="8">
    <location>
        <begin position="189"/>
        <end position="207"/>
    </location>
</feature>
<protein>
    <submittedName>
        <fullName evidence="9">PTR2-domain-containing protein</fullName>
    </submittedName>
</protein>
<keyword evidence="3 6" id="KW-0812">Transmembrane</keyword>
<keyword evidence="10" id="KW-1185">Reference proteome</keyword>
<keyword evidence="4 8" id="KW-1133">Transmembrane helix</keyword>
<evidence type="ECO:0000313" key="10">
    <source>
        <dbReference type="Proteomes" id="UP000095751"/>
    </source>
</evidence>
<dbReference type="InterPro" id="IPR000109">
    <property type="entry name" value="POT_fam"/>
</dbReference>
<dbReference type="GO" id="GO:0016020">
    <property type="term" value="C:membrane"/>
    <property type="evidence" value="ECO:0007669"/>
    <property type="project" value="UniProtKB-SubCell"/>
</dbReference>
<gene>
    <name evidence="9" type="ORF">FRACYDRAFT_186175</name>
</gene>
<comment type="similarity">
    <text evidence="2 6">Belongs to the major facilitator superfamily. Proton-dependent oligopeptide transporter (POT/PTR) (TC 2.A.17) family.</text>
</comment>
<dbReference type="InterPro" id="IPR018456">
    <property type="entry name" value="PTR2_symporter_CS"/>
</dbReference>
<dbReference type="Gene3D" id="1.20.1250.20">
    <property type="entry name" value="MFS general substrate transporter like domains"/>
    <property type="match status" value="1"/>
</dbReference>
<name>A0A1E7FE89_9STRA</name>
<accession>A0A1E7FE89</accession>
<feature type="transmembrane region" description="Helical" evidence="8">
    <location>
        <begin position="59"/>
        <end position="79"/>
    </location>
</feature>
<dbReference type="PANTHER" id="PTHR11654">
    <property type="entry name" value="OLIGOPEPTIDE TRANSPORTER-RELATED"/>
    <property type="match status" value="1"/>
</dbReference>
<feature type="transmembrane region" description="Helical" evidence="8">
    <location>
        <begin position="447"/>
        <end position="467"/>
    </location>
</feature>
<dbReference type="PROSITE" id="PS01023">
    <property type="entry name" value="PTR2_2"/>
    <property type="match status" value="1"/>
</dbReference>